<protein>
    <submittedName>
        <fullName evidence="3">Uncharacterized protein</fullName>
    </submittedName>
</protein>
<keyword evidence="2" id="KW-1133">Transmembrane helix</keyword>
<proteinExistence type="predicted"/>
<evidence type="ECO:0000256" key="2">
    <source>
        <dbReference type="SAM" id="Phobius"/>
    </source>
</evidence>
<evidence type="ECO:0000313" key="3">
    <source>
        <dbReference type="EMBL" id="OGL80247.1"/>
    </source>
</evidence>
<evidence type="ECO:0000256" key="1">
    <source>
        <dbReference type="SAM" id="MobiDB-lite"/>
    </source>
</evidence>
<dbReference type="AlphaFoldDB" id="A0A1F7URE3"/>
<feature type="compositionally biased region" description="Low complexity" evidence="1">
    <location>
        <begin position="97"/>
        <end position="114"/>
    </location>
</feature>
<name>A0A1F7URE3_9BACT</name>
<comment type="caution">
    <text evidence="3">The sequence shown here is derived from an EMBL/GenBank/DDBJ whole genome shotgun (WGS) entry which is preliminary data.</text>
</comment>
<reference evidence="3 4" key="1">
    <citation type="journal article" date="2016" name="Nat. Commun.">
        <title>Thousands of microbial genomes shed light on interconnected biogeochemical processes in an aquifer system.</title>
        <authorList>
            <person name="Anantharaman K."/>
            <person name="Brown C.T."/>
            <person name="Hug L.A."/>
            <person name="Sharon I."/>
            <person name="Castelle C.J."/>
            <person name="Probst A.J."/>
            <person name="Thomas B.C."/>
            <person name="Singh A."/>
            <person name="Wilkins M.J."/>
            <person name="Karaoz U."/>
            <person name="Brodie E.L."/>
            <person name="Williams K.H."/>
            <person name="Hubbard S.S."/>
            <person name="Banfield J.F."/>
        </authorList>
    </citation>
    <scope>NUCLEOTIDE SEQUENCE [LARGE SCALE GENOMIC DNA]</scope>
</reference>
<dbReference type="Proteomes" id="UP000176846">
    <property type="component" value="Unassembled WGS sequence"/>
</dbReference>
<gene>
    <name evidence="3" type="ORF">A2936_02670</name>
</gene>
<evidence type="ECO:0000313" key="4">
    <source>
        <dbReference type="Proteomes" id="UP000176846"/>
    </source>
</evidence>
<accession>A0A1F7URE3</accession>
<keyword evidence="2" id="KW-0812">Transmembrane</keyword>
<feature type="transmembrane region" description="Helical" evidence="2">
    <location>
        <begin position="15"/>
        <end position="36"/>
    </location>
</feature>
<feature type="region of interest" description="Disordered" evidence="1">
    <location>
        <begin position="93"/>
        <end position="120"/>
    </location>
</feature>
<keyword evidence="2" id="KW-0472">Membrane</keyword>
<dbReference type="EMBL" id="MGEK01000039">
    <property type="protein sequence ID" value="OGL80247.1"/>
    <property type="molecule type" value="Genomic_DNA"/>
</dbReference>
<sequence>MPNQANFSVILAVRYAKITIALLMLVGVIWVAFFLYDNLYKPITQAMVTAELKAKVVLTNVNKKELTEVIDLIEKNTKLPTLDWSSLADPFAGNRLPPSSSSSSTNNKAPTTSPAVTAPQ</sequence>
<organism evidence="3 4">
    <name type="scientific">Candidatus Uhrbacteria bacterium RIFCSPLOWO2_01_FULL_47_25</name>
    <dbReference type="NCBI Taxonomy" id="1802402"/>
    <lineage>
        <taxon>Bacteria</taxon>
        <taxon>Candidatus Uhriibacteriota</taxon>
    </lineage>
</organism>